<dbReference type="GO" id="GO:0030126">
    <property type="term" value="C:COPI vesicle coat"/>
    <property type="evidence" value="ECO:0007669"/>
    <property type="project" value="UniProtKB-UniRule"/>
</dbReference>
<proteinExistence type="inferred from homology"/>
<feature type="region of interest" description="Disordered" evidence="13">
    <location>
        <begin position="138"/>
        <end position="214"/>
    </location>
</feature>
<dbReference type="Pfam" id="PF00928">
    <property type="entry name" value="Adap_comp_sub"/>
    <property type="match status" value="1"/>
</dbReference>
<keyword evidence="10 11" id="KW-0968">Cytoplasmic vesicle</keyword>
<comment type="subunit">
    <text evidence="2 11">Oligomeric complex that consists of at least the alpha, beta, beta', gamma, delta, epsilon and zeta subunits.</text>
</comment>
<reference evidence="16" key="1">
    <citation type="submission" date="2013-03" db="EMBL/GenBank/DDBJ databases">
        <authorList>
            <person name="Jeffery W."/>
            <person name="Warren W."/>
            <person name="Wilson R.K."/>
        </authorList>
    </citation>
    <scope>NUCLEOTIDE SEQUENCE</scope>
    <source>
        <strain evidence="16">female</strain>
    </source>
</reference>
<evidence type="ECO:0000313" key="15">
    <source>
        <dbReference type="Ensembl" id="ENSAMXP00000003547.2"/>
    </source>
</evidence>
<dbReference type="CDD" id="cd09254">
    <property type="entry name" value="AP_delta-COPI_MHD"/>
    <property type="match status" value="1"/>
</dbReference>
<dbReference type="GO" id="GO:0051645">
    <property type="term" value="P:Golgi localization"/>
    <property type="evidence" value="ECO:0007669"/>
    <property type="project" value="TreeGrafter"/>
</dbReference>
<dbReference type="PROSITE" id="PS51072">
    <property type="entry name" value="MHD"/>
    <property type="match status" value="1"/>
</dbReference>
<dbReference type="PANTHER" id="PTHR10121">
    <property type="entry name" value="COATOMER SUBUNIT DELTA"/>
    <property type="match status" value="1"/>
</dbReference>
<evidence type="ECO:0000259" key="14">
    <source>
        <dbReference type="PROSITE" id="PS51072"/>
    </source>
</evidence>
<dbReference type="GO" id="GO:0000139">
    <property type="term" value="C:Golgi membrane"/>
    <property type="evidence" value="ECO:0007669"/>
    <property type="project" value="UniProtKB-SubCell"/>
</dbReference>
<keyword evidence="4 11" id="KW-0813">Transport</keyword>
<keyword evidence="8 11" id="KW-0333">Golgi apparatus</keyword>
<dbReference type="InParanoid" id="W5K7I6"/>
<evidence type="ECO:0000313" key="16">
    <source>
        <dbReference type="Proteomes" id="UP000018467"/>
    </source>
</evidence>
<accession>W5K7I6</accession>
<reference evidence="15" key="3">
    <citation type="submission" date="2025-08" db="UniProtKB">
        <authorList>
            <consortium name="Ensembl"/>
        </authorList>
    </citation>
    <scope>IDENTIFICATION</scope>
</reference>
<feature type="compositionally biased region" description="Basic and acidic residues" evidence="13">
    <location>
        <begin position="138"/>
        <end position="161"/>
    </location>
</feature>
<comment type="function">
    <text evidence="11">The coatomer is a cytosolic protein complex that binds to dilysine motifs and reversibly associates with Golgi non-clathrin-coated vesicles, which further mediate biosynthetic protein transport from the ER, via the Golgi up to the trans Golgi network. Coatomer complex is required for budding from Golgi membranes, and is essential for the retrograde Golgi-to-ER transport of dilysine-tagged proteins.</text>
</comment>
<dbReference type="GeneTree" id="ENSGT00390000017207"/>
<dbReference type="HOGENOM" id="CLU_019988_2_0_1"/>
<reference evidence="15" key="4">
    <citation type="submission" date="2025-09" db="UniProtKB">
        <authorList>
            <consortium name="Ensembl"/>
        </authorList>
    </citation>
    <scope>IDENTIFICATION</scope>
</reference>
<dbReference type="Ensembl" id="ENSAMXT00000003547.2">
    <property type="protein sequence ID" value="ENSAMXP00000003547.2"/>
    <property type="gene ID" value="ENSAMXG00000003449.2"/>
</dbReference>
<feature type="region of interest" description="Disordered" evidence="13">
    <location>
        <begin position="231"/>
        <end position="250"/>
    </location>
</feature>
<keyword evidence="6 11" id="KW-0931">ER-Golgi transport</keyword>
<evidence type="ECO:0000256" key="8">
    <source>
        <dbReference type="ARBA" id="ARBA00023034"/>
    </source>
</evidence>
<comment type="similarity">
    <text evidence="1 11">Belongs to the adaptor complexes medium subunit family. Delta-COP subfamily.</text>
</comment>
<sequence length="481" mass="53739">VSRQFVEMTRTRVEGLLAAFPKLMNTGKQHTFVETESVRYVYQPLEKLYMVLVTTKNSNILEDLETLRLFSRVIPEYCRVLEESEISEHCFDLIFAFDEIVALGYRENVNLAQIRTFTEMDSHEEKVFRAVRETQEREAKAEMRRKAKELQQARRDAERGKKSPGFGGFGSSSSSSSSTAIITDTLIEPEKPKPTPAPARPSGPSKALKLGARGKEVDDFVDKLKSEGENIILPNTGKRPSDATKSLPAPVNTESVHLRVEEKITLTCGRDGGLQNMEVLGMITLRVSDDKNGRIRLLINNNDKRGVQLQTHPNVDKKLFTADSIIGLKNPDKSFPLNNDVGVLKWRLQSTDESLIPLTINCWPSESGSGCDVNIEYELQEDSLELNDVVISIPIPSGVGAPVIGDLDGEYRHDSRRNNKTGSLEFSIAGQPNDFFPVNVSFVSKGNYCDIQVSKVYQVDGNSPVRFSTETSFVVDKYEIL</sequence>
<evidence type="ECO:0000256" key="1">
    <source>
        <dbReference type="ARBA" id="ARBA00010516"/>
    </source>
</evidence>
<protein>
    <recommendedName>
        <fullName evidence="3 11">Coatomer subunit delta</fullName>
    </recommendedName>
</protein>
<dbReference type="Bgee" id="ENSAMXG00000003449">
    <property type="expression patterns" value="Expressed in embryo and 14 other cell types or tissues"/>
</dbReference>
<dbReference type="InterPro" id="IPR028565">
    <property type="entry name" value="MHD"/>
</dbReference>
<keyword evidence="7 11" id="KW-0653">Protein transport</keyword>
<keyword evidence="16" id="KW-1185">Reference proteome</keyword>
<dbReference type="InterPro" id="IPR036168">
    <property type="entry name" value="AP2_Mu_C_sf"/>
</dbReference>
<evidence type="ECO:0000256" key="7">
    <source>
        <dbReference type="ARBA" id="ARBA00022927"/>
    </source>
</evidence>
<evidence type="ECO:0000256" key="2">
    <source>
        <dbReference type="ARBA" id="ARBA00011775"/>
    </source>
</evidence>
<dbReference type="Proteomes" id="UP000018467">
    <property type="component" value="Unassembled WGS sequence"/>
</dbReference>
<keyword evidence="5 11" id="KW-0963">Cytoplasm</keyword>
<evidence type="ECO:0000256" key="11">
    <source>
        <dbReference type="RuleBase" id="RU364018"/>
    </source>
</evidence>
<evidence type="ECO:0000256" key="9">
    <source>
        <dbReference type="ARBA" id="ARBA00023136"/>
    </source>
</evidence>
<reference evidence="16" key="2">
    <citation type="journal article" date="2014" name="Nat. Commun.">
        <title>The cavefish genome reveals candidate genes for eye loss.</title>
        <authorList>
            <person name="McGaugh S.E."/>
            <person name="Gross J.B."/>
            <person name="Aken B."/>
            <person name="Blin M."/>
            <person name="Borowsky R."/>
            <person name="Chalopin D."/>
            <person name="Hinaux H."/>
            <person name="Jeffery W.R."/>
            <person name="Keene A."/>
            <person name="Ma L."/>
            <person name="Minx P."/>
            <person name="Murphy D."/>
            <person name="O'Quin K.E."/>
            <person name="Retaux S."/>
            <person name="Rohner N."/>
            <person name="Searle S.M."/>
            <person name="Stahl B.A."/>
            <person name="Tabin C."/>
            <person name="Volff J.N."/>
            <person name="Yoshizawa M."/>
            <person name="Warren W.C."/>
        </authorList>
    </citation>
    <scope>NUCLEOTIDE SEQUENCE [LARGE SCALE GENOMIC DNA]</scope>
    <source>
        <strain evidence="16">female</strain>
    </source>
</reference>
<evidence type="ECO:0000256" key="5">
    <source>
        <dbReference type="ARBA" id="ARBA00022490"/>
    </source>
</evidence>
<dbReference type="SUPFAM" id="SSF49447">
    <property type="entry name" value="Second domain of Mu2 adaptin subunit (ap50) of ap2 adaptor"/>
    <property type="match status" value="1"/>
</dbReference>
<dbReference type="STRING" id="7994.ENSAMXP00000003547"/>
<dbReference type="SUPFAM" id="SSF64356">
    <property type="entry name" value="SNARE-like"/>
    <property type="match status" value="1"/>
</dbReference>
<dbReference type="GO" id="GO:0015031">
    <property type="term" value="P:protein transport"/>
    <property type="evidence" value="ECO:0007669"/>
    <property type="project" value="UniProtKB-KW"/>
</dbReference>
<evidence type="ECO:0000256" key="6">
    <source>
        <dbReference type="ARBA" id="ARBA00022892"/>
    </source>
</evidence>
<dbReference type="CDD" id="cd14830">
    <property type="entry name" value="Delta_COP_N"/>
    <property type="match status" value="1"/>
</dbReference>
<dbReference type="InterPro" id="IPR011012">
    <property type="entry name" value="Longin-like_dom_sf"/>
</dbReference>
<feature type="domain" description="MHD" evidence="14">
    <location>
        <begin position="253"/>
        <end position="481"/>
    </location>
</feature>
<keyword evidence="9 11" id="KW-0472">Membrane</keyword>
<dbReference type="Gene3D" id="2.60.40.1170">
    <property type="entry name" value="Mu homology domain, subdomain B"/>
    <property type="match status" value="2"/>
</dbReference>
<dbReference type="PANTHER" id="PTHR10121:SF0">
    <property type="entry name" value="COATOMER SUBUNIT DELTA"/>
    <property type="match status" value="1"/>
</dbReference>
<dbReference type="FunFam" id="3.30.450.60:FF:000003">
    <property type="entry name" value="Coatomer subunit delta"/>
    <property type="match status" value="1"/>
</dbReference>
<evidence type="ECO:0000256" key="4">
    <source>
        <dbReference type="ARBA" id="ARBA00022448"/>
    </source>
</evidence>
<dbReference type="GO" id="GO:0006888">
    <property type="term" value="P:endoplasmic reticulum to Golgi vesicle-mediated transport"/>
    <property type="evidence" value="ECO:0007669"/>
    <property type="project" value="TreeGrafter"/>
</dbReference>
<dbReference type="eggNOG" id="KOG2635">
    <property type="taxonomic scope" value="Eukaryota"/>
</dbReference>
<dbReference type="GO" id="GO:0006890">
    <property type="term" value="P:retrograde vesicle-mediated transport, Golgi to endoplasmic reticulum"/>
    <property type="evidence" value="ECO:0007669"/>
    <property type="project" value="UniProtKB-UniRule"/>
</dbReference>
<name>W5K7I6_ASTMX</name>
<dbReference type="Gene3D" id="3.30.450.60">
    <property type="match status" value="1"/>
</dbReference>
<comment type="subcellular location">
    <subcellularLocation>
        <location evidence="11 12">Cytoplasm</location>
    </subcellularLocation>
    <subcellularLocation>
        <location evidence="11 12">Cytoplasmic vesicle</location>
        <location evidence="11 12">COPI-coated vesicle membrane</location>
        <topology evidence="11 12">Peripheral membrane protein</topology>
        <orientation evidence="11 12">Cytoplasmic side</orientation>
    </subcellularLocation>
    <subcellularLocation>
        <location evidence="11 12">Golgi apparatus membrane</location>
        <topology evidence="11 12">Peripheral membrane protein</topology>
        <orientation evidence="11 12">Cytoplasmic side</orientation>
    </subcellularLocation>
</comment>
<evidence type="ECO:0000256" key="13">
    <source>
        <dbReference type="SAM" id="MobiDB-lite"/>
    </source>
</evidence>
<evidence type="ECO:0000256" key="10">
    <source>
        <dbReference type="ARBA" id="ARBA00023329"/>
    </source>
</evidence>
<dbReference type="FunFam" id="2.60.40.1170:FF:000011">
    <property type="entry name" value="Coatomer subunit delta"/>
    <property type="match status" value="1"/>
</dbReference>
<organism evidence="15 16">
    <name type="scientific">Astyanax mexicanus</name>
    <name type="common">Blind cave fish</name>
    <name type="synonym">Astyanax fasciatus mexicanus</name>
    <dbReference type="NCBI Taxonomy" id="7994"/>
    <lineage>
        <taxon>Eukaryota</taxon>
        <taxon>Metazoa</taxon>
        <taxon>Chordata</taxon>
        <taxon>Craniata</taxon>
        <taxon>Vertebrata</taxon>
        <taxon>Euteleostomi</taxon>
        <taxon>Actinopterygii</taxon>
        <taxon>Neopterygii</taxon>
        <taxon>Teleostei</taxon>
        <taxon>Ostariophysi</taxon>
        <taxon>Characiformes</taxon>
        <taxon>Characoidei</taxon>
        <taxon>Acestrorhamphidae</taxon>
        <taxon>Acestrorhamphinae</taxon>
        <taxon>Astyanax</taxon>
    </lineage>
</organism>
<evidence type="ECO:0000256" key="3">
    <source>
        <dbReference type="ARBA" id="ARBA00018359"/>
    </source>
</evidence>
<dbReference type="InterPro" id="IPR027059">
    <property type="entry name" value="Coatomer_dsu"/>
</dbReference>
<evidence type="ECO:0000256" key="12">
    <source>
        <dbReference type="RuleBase" id="RU366052"/>
    </source>
</evidence>
<dbReference type="AlphaFoldDB" id="W5K7I6"/>